<dbReference type="EnsemblMetazoa" id="AATE001935-RA">
    <property type="protein sequence ID" value="AATE001935-PA.1"/>
    <property type="gene ID" value="AATE001935"/>
</dbReference>
<dbReference type="InterPro" id="IPR012858">
    <property type="entry name" value="DC_STAMP-like"/>
</dbReference>
<dbReference type="GO" id="GO:0016020">
    <property type="term" value="C:membrane"/>
    <property type="evidence" value="ECO:0007669"/>
    <property type="project" value="UniProtKB-SubCell"/>
</dbReference>
<dbReference type="InterPro" id="IPR051856">
    <property type="entry name" value="CSR-E3_Ligase_Protein"/>
</dbReference>
<proteinExistence type="predicted"/>
<evidence type="ECO:0000256" key="3">
    <source>
        <dbReference type="ARBA" id="ARBA00022989"/>
    </source>
</evidence>
<sequence>METLGTMKQFVRAQFARLHRHYPTTVRLLVGERRPEHLLLRTLLLTFYGLSVGFLFYRLVLVNLDLPDSVLYYVGLLVAVALGFGCALSTQVRCICALCWAGFFGKAGRNVLKTLTITLVVAGPIENMALNGKEVVRVLTCSAELAFNLTLTRVDLISKPFQNALLQGQHRLPELKREFSEIVSIVEPISREVELPIDGNGSEDVKGATTDETILRNATPAVLPASEYQRLYTEKLNERCLAQLQTGVSRCKAAFERTYDECHESLPVLVNTLLCWPMKIDFACSSADLFGSGTVCQMEDVLDADFGDNYRLLKQTEHQLTGGVDDLAIDYQVPDLRNHSGYLTIKSASKRMTKEFGRKKHSLRVVLYLVRKVLAFIFLRVIYRAVRYHDAFLRIINFHNYYITDQFRQIDARRRAPLLPLRAVQHSRLIKTRLWICNRMELRHVLGSIGSVSFHCLSTTILILMDTLLYETLAIVARHSEIEYHQRGFHSVNVTVTGTGALAELIRSTAEGFRTEETLDWRTSNEECLPRPVRLGVGPAVGIYTMFLLLAVLIVIEAYVQRARRSICAFFYPGREEMRIAFLYERVQRETESLRRTLEPRIAELRSDRRTMKPIPLRERLAVHHPVLFGWVRQDRCSICRGDGALHECHRCDCFLRYCAGCWQDGGQQCFVCWVSPRPPRQSIDDRALCCNPLSAL</sequence>
<dbReference type="STRING" id="41427.A0A182IMI2"/>
<keyword evidence="4" id="KW-0472">Membrane</keyword>
<keyword evidence="2" id="KW-0812">Transmembrane</keyword>
<accession>A0A182IMI2</accession>
<reference evidence="6" key="1">
    <citation type="submission" date="2022-08" db="UniProtKB">
        <authorList>
            <consortium name="EnsemblMetazoa"/>
        </authorList>
    </citation>
    <scope>IDENTIFICATION</scope>
    <source>
        <strain evidence="6">EBRO</strain>
    </source>
</reference>
<dbReference type="PANTHER" id="PTHR21041">
    <property type="entry name" value="DENDRITIC CELL-SPECIFIC TRANSMEMBRANE PROTEIN"/>
    <property type="match status" value="1"/>
</dbReference>
<comment type="subcellular location">
    <subcellularLocation>
        <location evidence="1">Membrane</location>
        <topology evidence="1">Multi-pass membrane protein</topology>
    </subcellularLocation>
</comment>
<name>A0A182IMI2_ANOAO</name>
<evidence type="ECO:0000313" key="6">
    <source>
        <dbReference type="EnsemblMetazoa" id="AATE001935-PA.1"/>
    </source>
</evidence>
<keyword evidence="3" id="KW-1133">Transmembrane helix</keyword>
<organism evidence="6">
    <name type="scientific">Anopheles atroparvus</name>
    <name type="common">European mosquito</name>
    <dbReference type="NCBI Taxonomy" id="41427"/>
    <lineage>
        <taxon>Eukaryota</taxon>
        <taxon>Metazoa</taxon>
        <taxon>Ecdysozoa</taxon>
        <taxon>Arthropoda</taxon>
        <taxon>Hexapoda</taxon>
        <taxon>Insecta</taxon>
        <taxon>Pterygota</taxon>
        <taxon>Neoptera</taxon>
        <taxon>Endopterygota</taxon>
        <taxon>Diptera</taxon>
        <taxon>Nematocera</taxon>
        <taxon>Culicoidea</taxon>
        <taxon>Culicidae</taxon>
        <taxon>Anophelinae</taxon>
        <taxon>Anopheles</taxon>
    </lineage>
</organism>
<feature type="domain" description="Dendritic cell-specific transmembrane protein-like" evidence="5">
    <location>
        <begin position="398"/>
        <end position="584"/>
    </location>
</feature>
<dbReference type="AlphaFoldDB" id="A0A182IMI2"/>
<dbReference type="PANTHER" id="PTHR21041:SF17">
    <property type="entry name" value="E3 UBIQUITIN-PROTEIN LIGASE DCST1"/>
    <property type="match status" value="1"/>
</dbReference>
<dbReference type="VEuPathDB" id="VectorBase:AATE001935"/>
<evidence type="ECO:0000256" key="4">
    <source>
        <dbReference type="ARBA" id="ARBA00023136"/>
    </source>
</evidence>
<evidence type="ECO:0000256" key="1">
    <source>
        <dbReference type="ARBA" id="ARBA00004141"/>
    </source>
</evidence>
<protein>
    <recommendedName>
        <fullName evidence="5">Dendritic cell-specific transmembrane protein-like domain-containing protein</fullName>
    </recommendedName>
</protein>
<dbReference type="Pfam" id="PF07782">
    <property type="entry name" value="DC_STAMP"/>
    <property type="match status" value="1"/>
</dbReference>
<evidence type="ECO:0000259" key="5">
    <source>
        <dbReference type="Pfam" id="PF07782"/>
    </source>
</evidence>
<evidence type="ECO:0000256" key="2">
    <source>
        <dbReference type="ARBA" id="ARBA00022692"/>
    </source>
</evidence>